<keyword evidence="3" id="KW-1185">Reference proteome</keyword>
<reference evidence="2" key="1">
    <citation type="submission" date="2011-01" db="EMBL/GenBank/DDBJ databases">
        <authorList>
            <person name="Muzny D."/>
            <person name="Qin X."/>
            <person name="Buhay C."/>
            <person name="Dugan-Rocha S."/>
            <person name="Ding Y."/>
            <person name="Chen G."/>
            <person name="Hawes A."/>
            <person name="Holder M."/>
            <person name="Jhangiani S."/>
            <person name="Johnson A."/>
            <person name="Khan Z."/>
            <person name="Li Z."/>
            <person name="Liu W."/>
            <person name="Liu X."/>
            <person name="Perez L."/>
            <person name="Shen H."/>
            <person name="Wang Q."/>
            <person name="Watt J."/>
            <person name="Xi L."/>
            <person name="Xin Y."/>
            <person name="Zhou J."/>
            <person name="Deng J."/>
            <person name="Jiang H."/>
            <person name="Liu Y."/>
            <person name="Qu J."/>
            <person name="Song X.-Z."/>
            <person name="Zhang L."/>
            <person name="Villasana D."/>
            <person name="Johnson A."/>
            <person name="Liu J."/>
            <person name="Liyanage D."/>
            <person name="Lorensuhewa L."/>
            <person name="Robinson T."/>
            <person name="Song A."/>
            <person name="Song B.-B."/>
            <person name="Dinh H."/>
            <person name="Thornton R."/>
            <person name="Coyle M."/>
            <person name="Francisco L."/>
            <person name="Jackson L."/>
            <person name="Javaid M."/>
            <person name="Korchina V."/>
            <person name="Kovar C."/>
            <person name="Mata R."/>
            <person name="Mathew T."/>
            <person name="Ngo R."/>
            <person name="Nguyen L."/>
            <person name="Nguyen N."/>
            <person name="Okwuonu G."/>
            <person name="Ongeri F."/>
            <person name="Pham C."/>
            <person name="Simmons D."/>
            <person name="Wilczek-Boney K."/>
            <person name="Hale W."/>
            <person name="Jakkamsetti A."/>
            <person name="Pham P."/>
            <person name="Ruth R."/>
            <person name="San Lucas F."/>
            <person name="Warren J."/>
            <person name="Zhang J."/>
            <person name="Zhao Z."/>
            <person name="Zhou C."/>
            <person name="Zhu D."/>
            <person name="Lee S."/>
            <person name="Bess C."/>
            <person name="Blankenburg K."/>
            <person name="Forbes L."/>
            <person name="Fu Q."/>
            <person name="Gubbala S."/>
            <person name="Hirani K."/>
            <person name="Jayaseelan J.C."/>
            <person name="Lara F."/>
            <person name="Munidasa M."/>
            <person name="Palculict T."/>
            <person name="Patil S."/>
            <person name="Pu L.-L."/>
            <person name="Saada N."/>
            <person name="Tang L."/>
            <person name="Weissenberger G."/>
            <person name="Zhu Y."/>
            <person name="Hemphill L."/>
            <person name="Shang Y."/>
            <person name="Youmans B."/>
            <person name="Ayvaz T."/>
            <person name="Ross M."/>
            <person name="Santibanez J."/>
            <person name="Aqrawi P."/>
            <person name="Gross S."/>
            <person name="Joshi V."/>
            <person name="Fowler G."/>
            <person name="Nazareth L."/>
            <person name="Reid J."/>
            <person name="Worley K."/>
            <person name="Petrosino J."/>
            <person name="Highlander S."/>
            <person name="Gibbs R."/>
        </authorList>
    </citation>
    <scope>NUCLEOTIDE SEQUENCE [LARGE SCALE GENOMIC DNA]</scope>
    <source>
        <strain evidence="2">ATCC 33269</strain>
    </source>
</reference>
<accession>E7RRI9</accession>
<comment type="caution">
    <text evidence="2">The sequence shown here is derived from an EMBL/GenBank/DDBJ whole genome shotgun (WGS) entry which is preliminary data.</text>
</comment>
<evidence type="ECO:0000313" key="2">
    <source>
        <dbReference type="EMBL" id="EFZ36877.1"/>
    </source>
</evidence>
<protein>
    <submittedName>
        <fullName evidence="2">Uncharacterized protein</fullName>
    </submittedName>
</protein>
<dbReference type="Proteomes" id="UP000005580">
    <property type="component" value="Unassembled WGS sequence"/>
</dbReference>
<evidence type="ECO:0000256" key="1">
    <source>
        <dbReference type="SAM" id="Phobius"/>
    </source>
</evidence>
<sequence length="41" mass="5158">MYMIRMLYVCFLNIFVFLSVFFDNLKHIFFFYEKSYIFVAP</sequence>
<gene>
    <name evidence="2" type="ORF">HMPREF0663_11790</name>
</gene>
<keyword evidence="1" id="KW-1133">Transmembrane helix</keyword>
<dbReference type="AlphaFoldDB" id="E7RRI9"/>
<feature type="transmembrane region" description="Helical" evidence="1">
    <location>
        <begin position="6"/>
        <end position="25"/>
    </location>
</feature>
<name>E7RRI9_9BACT</name>
<keyword evidence="1" id="KW-0472">Membrane</keyword>
<dbReference type="HOGENOM" id="CLU_3274656_0_0_10"/>
<dbReference type="EMBL" id="AEPE02000005">
    <property type="protein sequence ID" value="EFZ36877.1"/>
    <property type="molecule type" value="Genomic_DNA"/>
</dbReference>
<keyword evidence="1" id="KW-0812">Transmembrane</keyword>
<organism evidence="2 3">
    <name type="scientific">Hoylesella oralis ATCC 33269</name>
    <dbReference type="NCBI Taxonomy" id="873533"/>
    <lineage>
        <taxon>Bacteria</taxon>
        <taxon>Pseudomonadati</taxon>
        <taxon>Bacteroidota</taxon>
        <taxon>Bacteroidia</taxon>
        <taxon>Bacteroidales</taxon>
        <taxon>Prevotellaceae</taxon>
        <taxon>Hoylesella</taxon>
    </lineage>
</organism>
<evidence type="ECO:0000313" key="3">
    <source>
        <dbReference type="Proteomes" id="UP000005580"/>
    </source>
</evidence>
<proteinExistence type="predicted"/>